<dbReference type="InterPro" id="IPR029319">
    <property type="entry name" value="DNA_ligase_OB"/>
</dbReference>
<dbReference type="Pfam" id="PF01068">
    <property type="entry name" value="DNA_ligase_A_M"/>
    <property type="match status" value="1"/>
</dbReference>
<dbReference type="Proteomes" id="UP001228044">
    <property type="component" value="Unassembled WGS sequence"/>
</dbReference>
<feature type="signal peptide" evidence="7">
    <location>
        <begin position="1"/>
        <end position="25"/>
    </location>
</feature>
<keyword evidence="7" id="KW-0732">Signal</keyword>
<evidence type="ECO:0000256" key="3">
    <source>
        <dbReference type="ARBA" id="ARBA00022705"/>
    </source>
</evidence>
<dbReference type="EC" id="6.5.1.1" evidence="10"/>
<accession>A0ABT8DUM6</accession>
<dbReference type="Gene3D" id="3.30.1490.70">
    <property type="match status" value="1"/>
</dbReference>
<proteinExistence type="predicted"/>
<dbReference type="SUPFAM" id="SSF50249">
    <property type="entry name" value="Nucleic acid-binding proteins"/>
    <property type="match status" value="1"/>
</dbReference>
<keyword evidence="4" id="KW-0227">DNA damage</keyword>
<dbReference type="Gene3D" id="2.40.50.140">
    <property type="entry name" value="Nucleic acid-binding proteins"/>
    <property type="match status" value="1"/>
</dbReference>
<keyword evidence="11" id="KW-1185">Reference proteome</keyword>
<feature type="chain" id="PRO_5045054999" evidence="7">
    <location>
        <begin position="26"/>
        <end position="287"/>
    </location>
</feature>
<dbReference type="CDD" id="cd08041">
    <property type="entry name" value="OBF_kDNA_ligase_like"/>
    <property type="match status" value="1"/>
</dbReference>
<keyword evidence="2 10" id="KW-0436">Ligase</keyword>
<protein>
    <submittedName>
        <fullName evidence="10">DNA ligase</fullName>
        <ecNumber evidence="10">6.5.1.1</ecNumber>
    </submittedName>
</protein>
<organism evidence="10 11">
    <name type="scientific">Roseateles violae</name>
    <dbReference type="NCBI Taxonomy" id="3058042"/>
    <lineage>
        <taxon>Bacteria</taxon>
        <taxon>Pseudomonadati</taxon>
        <taxon>Pseudomonadota</taxon>
        <taxon>Betaproteobacteria</taxon>
        <taxon>Burkholderiales</taxon>
        <taxon>Sphaerotilaceae</taxon>
        <taxon>Roseateles</taxon>
    </lineage>
</organism>
<dbReference type="PANTHER" id="PTHR47810:SF1">
    <property type="entry name" value="DNA LIGASE B"/>
    <property type="match status" value="1"/>
</dbReference>
<dbReference type="Gene3D" id="3.30.470.30">
    <property type="entry name" value="DNA ligase/mRNA capping enzyme"/>
    <property type="match status" value="1"/>
</dbReference>
<dbReference type="InterPro" id="IPR050326">
    <property type="entry name" value="NAD_dep_DNA_ligaseB"/>
</dbReference>
<evidence type="ECO:0000256" key="5">
    <source>
        <dbReference type="ARBA" id="ARBA00023204"/>
    </source>
</evidence>
<dbReference type="EMBL" id="JAUHHC010000004">
    <property type="protein sequence ID" value="MDN3921818.1"/>
    <property type="molecule type" value="Genomic_DNA"/>
</dbReference>
<keyword evidence="5" id="KW-0234">DNA repair</keyword>
<dbReference type="PANTHER" id="PTHR47810">
    <property type="entry name" value="DNA LIGASE"/>
    <property type="match status" value="1"/>
</dbReference>
<reference evidence="10 11" key="1">
    <citation type="submission" date="2023-06" db="EMBL/GenBank/DDBJ databases">
        <title>Pelomonas sp. PFR6 16S ribosomal RNA gene Genome sequencing and assembly.</title>
        <authorList>
            <person name="Woo H."/>
        </authorList>
    </citation>
    <scope>NUCLEOTIDE SEQUENCE [LARGE SCALE GENOMIC DNA]</scope>
    <source>
        <strain evidence="10 11">PFR6</strain>
    </source>
</reference>
<name>A0ABT8DUM6_9BURK</name>
<comment type="cofactor">
    <cofactor evidence="1">
        <name>a divalent metal cation</name>
        <dbReference type="ChEBI" id="CHEBI:60240"/>
    </cofactor>
</comment>
<feature type="domain" description="ATP-dependent DNA ligase family profile" evidence="8">
    <location>
        <begin position="43"/>
        <end position="205"/>
    </location>
</feature>
<evidence type="ECO:0000313" key="11">
    <source>
        <dbReference type="Proteomes" id="UP001228044"/>
    </source>
</evidence>
<evidence type="ECO:0000256" key="6">
    <source>
        <dbReference type="ARBA" id="ARBA00034003"/>
    </source>
</evidence>
<evidence type="ECO:0000256" key="2">
    <source>
        <dbReference type="ARBA" id="ARBA00022598"/>
    </source>
</evidence>
<gene>
    <name evidence="10" type="ORF">QWJ38_16130</name>
</gene>
<feature type="domain" description="DNA ligase OB-like" evidence="9">
    <location>
        <begin position="219"/>
        <end position="282"/>
    </location>
</feature>
<keyword evidence="3" id="KW-0235">DNA replication</keyword>
<evidence type="ECO:0000256" key="1">
    <source>
        <dbReference type="ARBA" id="ARBA00001968"/>
    </source>
</evidence>
<dbReference type="InterPro" id="IPR012340">
    <property type="entry name" value="NA-bd_OB-fold"/>
</dbReference>
<evidence type="ECO:0000313" key="10">
    <source>
        <dbReference type="EMBL" id="MDN3921818.1"/>
    </source>
</evidence>
<dbReference type="Pfam" id="PF14743">
    <property type="entry name" value="DNA_ligase_OB_2"/>
    <property type="match status" value="1"/>
</dbReference>
<dbReference type="RefSeq" id="WP_290360124.1">
    <property type="nucleotide sequence ID" value="NZ_JAUHHC010000004.1"/>
</dbReference>
<comment type="caution">
    <text evidence="10">The sequence shown here is derived from an EMBL/GenBank/DDBJ whole genome shotgun (WGS) entry which is preliminary data.</text>
</comment>
<evidence type="ECO:0000259" key="8">
    <source>
        <dbReference type="Pfam" id="PF01068"/>
    </source>
</evidence>
<evidence type="ECO:0000256" key="7">
    <source>
        <dbReference type="SAM" id="SignalP"/>
    </source>
</evidence>
<dbReference type="InterPro" id="IPR012310">
    <property type="entry name" value="DNA_ligase_ATP-dep_cent"/>
</dbReference>
<sequence>MQQGRRRFNGALVAAALPMAWPAQSAGKAEPPALLLAQKAPANLDPRRYLVSEKYDGVRAFWDGNLMFSRQGQPIAVPAWFASHLPLRALDGELWMGRGRFDATSAAVRRAKPLDEEWRQIRYMLFELPGADGSFEQRAERLRAIAAEAAWADGLQAAPQGRVASPAALRQRLAALVKDGGEGLMLHLADAPYKSGRQPALLKLKPQDDEEAVVLAHLPGEGRYQGLLGALKVRNAEGREFLLGSGFSEAQRRAPPPVGSTVVYRYRGMSSKGLPRFATFLRSEGYP</sequence>
<evidence type="ECO:0000256" key="4">
    <source>
        <dbReference type="ARBA" id="ARBA00022763"/>
    </source>
</evidence>
<dbReference type="CDD" id="cd07896">
    <property type="entry name" value="Adenylation_kDNA_ligase_like"/>
    <property type="match status" value="1"/>
</dbReference>
<comment type="catalytic activity">
    <reaction evidence="6">
        <text>ATP + (deoxyribonucleotide)n-3'-hydroxyl + 5'-phospho-(deoxyribonucleotide)m = (deoxyribonucleotide)n+m + AMP + diphosphate.</text>
        <dbReference type="EC" id="6.5.1.1"/>
    </reaction>
</comment>
<dbReference type="SUPFAM" id="SSF56091">
    <property type="entry name" value="DNA ligase/mRNA capping enzyme, catalytic domain"/>
    <property type="match status" value="1"/>
</dbReference>
<evidence type="ECO:0000259" key="9">
    <source>
        <dbReference type="Pfam" id="PF14743"/>
    </source>
</evidence>
<dbReference type="GO" id="GO:0003910">
    <property type="term" value="F:DNA ligase (ATP) activity"/>
    <property type="evidence" value="ECO:0007669"/>
    <property type="project" value="UniProtKB-EC"/>
</dbReference>
<dbReference type="NCBIfam" id="NF006592">
    <property type="entry name" value="PRK09125.1"/>
    <property type="match status" value="1"/>
</dbReference>